<dbReference type="InterPro" id="IPR007939">
    <property type="entry name" value="Cu-R_B_prcur"/>
</dbReference>
<sequence length="352" mass="38173">MGLSLSLALPHGSRHVPQGRGRMSGLNLANAREIDVPNHRLILLASLALLASVQCHSVAAQTMAPMPSMTHDTPMPGMAHDAPMPPKTAAPAGKPAPSHPAVSPTESASVPGGANAIIQVNEAPVPMADPNRGIPMPGDTMADNDIYYQVLFDRLEYVKAPGGSGLAWDMLAWVGRDLNRLWVKSEGTRLYGNTEDARAEALWGHAFAPFWDWQLGVRQDFGNGPPRTWGAFGVQGLAPYWFDIEATAYLGSSGRAAARVRATYDIRFTQRLLLTPEFEANAYSKADEARGIGSGVSEFKLGLRLRYEIRRQFAPYLGVVWGKKLGNTADFARAAGERTTDKQIVAGVRIWF</sequence>
<dbReference type="GO" id="GO:0005507">
    <property type="term" value="F:copper ion binding"/>
    <property type="evidence" value="ECO:0007669"/>
    <property type="project" value="InterPro"/>
</dbReference>
<accession>A0A5M8A6R3</accession>
<evidence type="ECO:0000256" key="1">
    <source>
        <dbReference type="SAM" id="MobiDB-lite"/>
    </source>
</evidence>
<keyword evidence="3" id="KW-1185">Reference proteome</keyword>
<dbReference type="GO" id="GO:0009279">
    <property type="term" value="C:cell outer membrane"/>
    <property type="evidence" value="ECO:0007669"/>
    <property type="project" value="InterPro"/>
</dbReference>
<comment type="caution">
    <text evidence="2">The sequence shown here is derived from an EMBL/GenBank/DDBJ whole genome shotgun (WGS) entry which is preliminary data.</text>
</comment>
<evidence type="ECO:0000313" key="2">
    <source>
        <dbReference type="EMBL" id="KAA6117646.1"/>
    </source>
</evidence>
<reference evidence="2 3" key="1">
    <citation type="submission" date="2019-09" db="EMBL/GenBank/DDBJ databases">
        <title>Isolation of a novel species in the genus Cupriavidus from patients with sepsis using whole genome sequencing.</title>
        <authorList>
            <person name="Kweon O.J."/>
            <person name="Lee M.-K."/>
        </authorList>
    </citation>
    <scope>NUCLEOTIDE SEQUENCE [LARGE SCALE GENOMIC DNA]</scope>
    <source>
        <strain evidence="2 3">MKL-01</strain>
    </source>
</reference>
<protein>
    <submittedName>
        <fullName evidence="2">Copper resistance protein B</fullName>
    </submittedName>
</protein>
<dbReference type="EMBL" id="VWRN01000064">
    <property type="protein sequence ID" value="KAA6117646.1"/>
    <property type="molecule type" value="Genomic_DNA"/>
</dbReference>
<evidence type="ECO:0000313" key="3">
    <source>
        <dbReference type="Proteomes" id="UP000324324"/>
    </source>
</evidence>
<gene>
    <name evidence="2" type="ORF">F1599_22990</name>
</gene>
<feature type="region of interest" description="Disordered" evidence="1">
    <location>
        <begin position="1"/>
        <end position="20"/>
    </location>
</feature>
<dbReference type="AlphaFoldDB" id="A0A5M8A6R3"/>
<dbReference type="GO" id="GO:0006878">
    <property type="term" value="P:intracellular copper ion homeostasis"/>
    <property type="evidence" value="ECO:0007669"/>
    <property type="project" value="InterPro"/>
</dbReference>
<name>A0A5M8A6R3_9BURK</name>
<dbReference type="Proteomes" id="UP000324324">
    <property type="component" value="Unassembled WGS sequence"/>
</dbReference>
<dbReference type="Pfam" id="PF05275">
    <property type="entry name" value="CopB"/>
    <property type="match status" value="1"/>
</dbReference>
<organism evidence="2 3">
    <name type="scientific">Cupriavidus cauae</name>
    <dbReference type="NCBI Taxonomy" id="2608999"/>
    <lineage>
        <taxon>Bacteria</taxon>
        <taxon>Pseudomonadati</taxon>
        <taxon>Pseudomonadota</taxon>
        <taxon>Betaproteobacteria</taxon>
        <taxon>Burkholderiales</taxon>
        <taxon>Burkholderiaceae</taxon>
        <taxon>Cupriavidus</taxon>
    </lineage>
</organism>
<feature type="region of interest" description="Disordered" evidence="1">
    <location>
        <begin position="71"/>
        <end position="111"/>
    </location>
</feature>
<proteinExistence type="predicted"/>